<dbReference type="EMBL" id="JALLPJ020001386">
    <property type="protein sequence ID" value="KAL3766400.1"/>
    <property type="molecule type" value="Genomic_DNA"/>
</dbReference>
<accession>A0ABD3MQZ2</accession>
<feature type="compositionally biased region" description="Basic and acidic residues" evidence="1">
    <location>
        <begin position="98"/>
        <end position="110"/>
    </location>
</feature>
<dbReference type="Proteomes" id="UP001530400">
    <property type="component" value="Unassembled WGS sequence"/>
</dbReference>
<gene>
    <name evidence="2" type="ORF">ACHAWO_008064</name>
</gene>
<organism evidence="2 3">
    <name type="scientific">Cyclotella atomus</name>
    <dbReference type="NCBI Taxonomy" id="382360"/>
    <lineage>
        <taxon>Eukaryota</taxon>
        <taxon>Sar</taxon>
        <taxon>Stramenopiles</taxon>
        <taxon>Ochrophyta</taxon>
        <taxon>Bacillariophyta</taxon>
        <taxon>Coscinodiscophyceae</taxon>
        <taxon>Thalassiosirophycidae</taxon>
        <taxon>Stephanodiscales</taxon>
        <taxon>Stephanodiscaceae</taxon>
        <taxon>Cyclotella</taxon>
    </lineage>
</organism>
<evidence type="ECO:0000313" key="2">
    <source>
        <dbReference type="EMBL" id="KAL3766400.1"/>
    </source>
</evidence>
<proteinExistence type="predicted"/>
<dbReference type="Pfam" id="PF07052">
    <property type="entry name" value="Hep_59"/>
    <property type="match status" value="1"/>
</dbReference>
<dbReference type="InterPro" id="IPR010756">
    <property type="entry name" value="Tls1-like"/>
</dbReference>
<name>A0ABD3MQZ2_9STRA</name>
<evidence type="ECO:0000256" key="1">
    <source>
        <dbReference type="SAM" id="MobiDB-lite"/>
    </source>
</evidence>
<protein>
    <submittedName>
        <fullName evidence="2">Uncharacterized protein</fullName>
    </submittedName>
</protein>
<keyword evidence="3" id="KW-1185">Reference proteome</keyword>
<feature type="region of interest" description="Disordered" evidence="1">
    <location>
        <begin position="288"/>
        <end position="340"/>
    </location>
</feature>
<feature type="compositionally biased region" description="Basic residues" evidence="1">
    <location>
        <begin position="7"/>
        <end position="20"/>
    </location>
</feature>
<feature type="region of interest" description="Disordered" evidence="1">
    <location>
        <begin position="410"/>
        <end position="440"/>
    </location>
</feature>
<dbReference type="AlphaFoldDB" id="A0ABD3MQZ2"/>
<feature type="compositionally biased region" description="Basic and acidic residues" evidence="1">
    <location>
        <begin position="21"/>
        <end position="32"/>
    </location>
</feature>
<sequence>MTDIKPRFKFKKPKGTKKQLRRDAEDESHDLQNDPSAKNNNESSVDGEEESALDKIRDLERRRKLLSSKNRGVDAANLGKQTLRHKSTDSDDEGEEVEAVKNKDLEERLKGTFSEGKLAGSNDMGGDDEGGILAKKHKRAMEEYIKSNLQDQPSASGNGSASASDEEGGFKSSADMVKEMYSELLETGNKGGLSPKKEEGDVGAGGAMMGGTGIAEVALPIDERIKAMKDTERAAMEYEKARKARLGIIDDELTASIEHATKEPRESVAIDDDALAAMVPMNFASGLGKRKRKETGFSEPAANRATQQTVNKYDPTKDFQYPVHSSAIPPGSFIEKDNDTSELGASYSHNFAQHNREWIEQKKDERQVELDALAAQNVEDGPEESKARLGFEAARKLARGEIIVDASAKGTDTKNGWDRKGGTNDDRVWKEFMSNERNRR</sequence>
<feature type="compositionally biased region" description="Basic and acidic residues" evidence="1">
    <location>
        <begin position="411"/>
        <end position="440"/>
    </location>
</feature>
<comment type="caution">
    <text evidence="2">The sequence shown here is derived from an EMBL/GenBank/DDBJ whole genome shotgun (WGS) entry which is preliminary data.</text>
</comment>
<feature type="compositionally biased region" description="Polar residues" evidence="1">
    <location>
        <begin position="33"/>
        <end position="44"/>
    </location>
</feature>
<feature type="region of interest" description="Disordered" evidence="1">
    <location>
        <begin position="1"/>
        <end position="131"/>
    </location>
</feature>
<feature type="region of interest" description="Disordered" evidence="1">
    <location>
        <begin position="144"/>
        <end position="207"/>
    </location>
</feature>
<evidence type="ECO:0000313" key="3">
    <source>
        <dbReference type="Proteomes" id="UP001530400"/>
    </source>
</evidence>
<reference evidence="2 3" key="1">
    <citation type="submission" date="2024-10" db="EMBL/GenBank/DDBJ databases">
        <title>Updated reference genomes for cyclostephanoid diatoms.</title>
        <authorList>
            <person name="Roberts W.R."/>
            <person name="Alverson A.J."/>
        </authorList>
    </citation>
    <scope>NUCLEOTIDE SEQUENCE [LARGE SCALE GENOMIC DNA]</scope>
    <source>
        <strain evidence="2 3">AJA010-31</strain>
    </source>
</reference>
<feature type="compositionally biased region" description="Basic and acidic residues" evidence="1">
    <location>
        <begin position="52"/>
        <end position="61"/>
    </location>
</feature>
<feature type="compositionally biased region" description="Low complexity" evidence="1">
    <location>
        <begin position="154"/>
        <end position="163"/>
    </location>
</feature>